<comment type="caution">
    <text evidence="5">The sequence shown here is derived from an EMBL/GenBank/DDBJ whole genome shotgun (WGS) entry which is preliminary data.</text>
</comment>
<dbReference type="GO" id="GO:0032993">
    <property type="term" value="C:protein-DNA complex"/>
    <property type="evidence" value="ECO:0007669"/>
    <property type="project" value="TreeGrafter"/>
</dbReference>
<dbReference type="SMART" id="SM00850">
    <property type="entry name" value="LytTR"/>
    <property type="match status" value="1"/>
</dbReference>
<feature type="domain" description="HTH LytTR-type" evidence="4">
    <location>
        <begin position="149"/>
        <end position="253"/>
    </location>
</feature>
<organism evidence="5 6">
    <name type="scientific">Blastomonas natatoria</name>
    <dbReference type="NCBI Taxonomy" id="34015"/>
    <lineage>
        <taxon>Bacteria</taxon>
        <taxon>Pseudomonadati</taxon>
        <taxon>Pseudomonadota</taxon>
        <taxon>Alphaproteobacteria</taxon>
        <taxon>Sphingomonadales</taxon>
        <taxon>Sphingomonadaceae</taxon>
        <taxon>Blastomonas</taxon>
    </lineage>
</organism>
<dbReference type="Gene3D" id="3.40.50.2300">
    <property type="match status" value="1"/>
</dbReference>
<dbReference type="PANTHER" id="PTHR48111">
    <property type="entry name" value="REGULATOR OF RPOS"/>
    <property type="match status" value="1"/>
</dbReference>
<dbReference type="Pfam" id="PF00072">
    <property type="entry name" value="Response_reg"/>
    <property type="match status" value="1"/>
</dbReference>
<dbReference type="SMART" id="SM00448">
    <property type="entry name" value="REC"/>
    <property type="match status" value="1"/>
</dbReference>
<dbReference type="GO" id="GO:0000156">
    <property type="term" value="F:phosphorelay response regulator activity"/>
    <property type="evidence" value="ECO:0007669"/>
    <property type="project" value="TreeGrafter"/>
</dbReference>
<dbReference type="InterPro" id="IPR007492">
    <property type="entry name" value="LytTR_DNA-bd_dom"/>
</dbReference>
<dbReference type="CDD" id="cd17532">
    <property type="entry name" value="REC_LytTR_AlgR-like"/>
    <property type="match status" value="1"/>
</dbReference>
<evidence type="ECO:0000313" key="5">
    <source>
        <dbReference type="EMBL" id="PXW72960.1"/>
    </source>
</evidence>
<dbReference type="RefSeq" id="WP_110299649.1">
    <property type="nucleotide sequence ID" value="NZ_QJJM01000011.1"/>
</dbReference>
<dbReference type="InterPro" id="IPR011006">
    <property type="entry name" value="CheY-like_superfamily"/>
</dbReference>
<dbReference type="GO" id="GO:0000976">
    <property type="term" value="F:transcription cis-regulatory region binding"/>
    <property type="evidence" value="ECO:0007669"/>
    <property type="project" value="TreeGrafter"/>
</dbReference>
<dbReference type="EMBL" id="QJJM01000011">
    <property type="protein sequence ID" value="PXW72960.1"/>
    <property type="molecule type" value="Genomic_DNA"/>
</dbReference>
<dbReference type="Proteomes" id="UP000248014">
    <property type="component" value="Unassembled WGS sequence"/>
</dbReference>
<name>A0A2V3UUN8_9SPHN</name>
<feature type="domain" description="Response regulatory" evidence="3">
    <location>
        <begin position="11"/>
        <end position="125"/>
    </location>
</feature>
<dbReference type="SUPFAM" id="SSF52172">
    <property type="entry name" value="CheY-like"/>
    <property type="match status" value="1"/>
</dbReference>
<dbReference type="OrthoDB" id="9786101at2"/>
<feature type="modified residue" description="4-aspartylphosphate" evidence="2">
    <location>
        <position position="62"/>
    </location>
</feature>
<accession>A0A2V3UUN8</accession>
<sequence length="253" mass="28441">MTVESDAAPLRTMIVDDEPLAVERLQLLCARLPRISLVGTASDGESALRLAEQLKPELVFLDINMPRLDGMGVARALGKTGQSPAIIFVTAYQAFAVEAFDLAAIDYLLKPVATDRLERAVARVLERRSAVLANPPVATPAQGDWVREFWVPHRSELKRIDADLIERIDAERDYMRLHVGTRSYLMHETIKTLEERLDPSRFVRLHRSHIVRNDYITSLRHNGGGVWFACLADGSELRVGRTYLARVKEMAGR</sequence>
<dbReference type="InterPro" id="IPR039420">
    <property type="entry name" value="WalR-like"/>
</dbReference>
<dbReference type="GO" id="GO:0006355">
    <property type="term" value="P:regulation of DNA-templated transcription"/>
    <property type="evidence" value="ECO:0007669"/>
    <property type="project" value="TreeGrafter"/>
</dbReference>
<dbReference type="Pfam" id="PF04397">
    <property type="entry name" value="LytTR"/>
    <property type="match status" value="1"/>
</dbReference>
<dbReference type="InterPro" id="IPR001789">
    <property type="entry name" value="Sig_transdc_resp-reg_receiver"/>
</dbReference>
<dbReference type="AlphaFoldDB" id="A0A2V3UUN8"/>
<reference evidence="5 6" key="1">
    <citation type="submission" date="2018-05" db="EMBL/GenBank/DDBJ databases">
        <title>Genomic Encyclopedia of Type Strains, Phase IV (KMG-IV): sequencing the most valuable type-strain genomes for metagenomic binning, comparative biology and taxonomic classification.</title>
        <authorList>
            <person name="Goeker M."/>
        </authorList>
    </citation>
    <scope>NUCLEOTIDE SEQUENCE [LARGE SCALE GENOMIC DNA]</scope>
    <source>
        <strain evidence="5 6">DSM 3183</strain>
    </source>
</reference>
<proteinExistence type="predicted"/>
<evidence type="ECO:0000313" key="6">
    <source>
        <dbReference type="Proteomes" id="UP000248014"/>
    </source>
</evidence>
<evidence type="ECO:0000259" key="4">
    <source>
        <dbReference type="PROSITE" id="PS50930"/>
    </source>
</evidence>
<dbReference type="PANTHER" id="PTHR48111:SF69">
    <property type="entry name" value="RESPONSE REGULATOR RECEIVER"/>
    <property type="match status" value="1"/>
</dbReference>
<keyword evidence="6" id="KW-1185">Reference proteome</keyword>
<evidence type="ECO:0000256" key="2">
    <source>
        <dbReference type="PROSITE-ProRule" id="PRU00169"/>
    </source>
</evidence>
<keyword evidence="1" id="KW-0238">DNA-binding</keyword>
<gene>
    <name evidence="5" type="ORF">C7451_11181</name>
</gene>
<evidence type="ECO:0000256" key="1">
    <source>
        <dbReference type="ARBA" id="ARBA00023125"/>
    </source>
</evidence>
<dbReference type="PROSITE" id="PS50110">
    <property type="entry name" value="RESPONSE_REGULATORY"/>
    <property type="match status" value="1"/>
</dbReference>
<evidence type="ECO:0000259" key="3">
    <source>
        <dbReference type="PROSITE" id="PS50110"/>
    </source>
</evidence>
<dbReference type="GO" id="GO:0005829">
    <property type="term" value="C:cytosol"/>
    <property type="evidence" value="ECO:0007669"/>
    <property type="project" value="TreeGrafter"/>
</dbReference>
<dbReference type="Gene3D" id="2.40.50.1020">
    <property type="entry name" value="LytTr DNA-binding domain"/>
    <property type="match status" value="1"/>
</dbReference>
<protein>
    <submittedName>
        <fullName evidence="5">LytTR family two component transcriptional regulator</fullName>
    </submittedName>
</protein>
<dbReference type="PROSITE" id="PS50930">
    <property type="entry name" value="HTH_LYTTR"/>
    <property type="match status" value="1"/>
</dbReference>
<keyword evidence="2" id="KW-0597">Phosphoprotein</keyword>